<dbReference type="FunFam" id="3.30.420.10:FF:000040">
    <property type="entry name" value="Exonuclease family protein"/>
    <property type="match status" value="1"/>
</dbReference>
<dbReference type="PANTHER" id="PTHR30231:SF26">
    <property type="entry name" value="PROTEIN NEN4"/>
    <property type="match status" value="1"/>
</dbReference>
<dbReference type="SUPFAM" id="SSF53098">
    <property type="entry name" value="Ribonuclease H-like"/>
    <property type="match status" value="1"/>
</dbReference>
<evidence type="ECO:0000256" key="2">
    <source>
        <dbReference type="ARBA" id="ARBA00022723"/>
    </source>
</evidence>
<dbReference type="PANTHER" id="PTHR30231">
    <property type="entry name" value="DNA POLYMERASE III SUBUNIT EPSILON"/>
    <property type="match status" value="1"/>
</dbReference>
<accession>A0A833QY26</accession>
<dbReference type="Proteomes" id="UP000623129">
    <property type="component" value="Unassembled WGS sequence"/>
</dbReference>
<dbReference type="InterPro" id="IPR013520">
    <property type="entry name" value="Ribonucl_H"/>
</dbReference>
<dbReference type="GO" id="GO:0008408">
    <property type="term" value="F:3'-5' exonuclease activity"/>
    <property type="evidence" value="ECO:0007669"/>
    <property type="project" value="TreeGrafter"/>
</dbReference>
<evidence type="ECO:0000313" key="8">
    <source>
        <dbReference type="Proteomes" id="UP000623129"/>
    </source>
</evidence>
<keyword evidence="2" id="KW-0479">Metal-binding</keyword>
<dbReference type="CDD" id="cd06127">
    <property type="entry name" value="DEDDh"/>
    <property type="match status" value="1"/>
</dbReference>
<organism evidence="7 8">
    <name type="scientific">Carex littledalei</name>
    <dbReference type="NCBI Taxonomy" id="544730"/>
    <lineage>
        <taxon>Eukaryota</taxon>
        <taxon>Viridiplantae</taxon>
        <taxon>Streptophyta</taxon>
        <taxon>Embryophyta</taxon>
        <taxon>Tracheophyta</taxon>
        <taxon>Spermatophyta</taxon>
        <taxon>Magnoliopsida</taxon>
        <taxon>Liliopsida</taxon>
        <taxon>Poales</taxon>
        <taxon>Cyperaceae</taxon>
        <taxon>Cyperoideae</taxon>
        <taxon>Cariceae</taxon>
        <taxon>Carex</taxon>
        <taxon>Carex subgen. Euthyceras</taxon>
    </lineage>
</organism>
<comment type="caution">
    <text evidence="7">The sequence shown here is derived from an EMBL/GenBank/DDBJ whole genome shotgun (WGS) entry which is preliminary data.</text>
</comment>
<reference evidence="7" key="1">
    <citation type="submission" date="2020-01" db="EMBL/GenBank/DDBJ databases">
        <title>Genome sequence of Kobresia littledalei, the first chromosome-level genome in the family Cyperaceae.</title>
        <authorList>
            <person name="Qu G."/>
        </authorList>
    </citation>
    <scope>NUCLEOTIDE SEQUENCE</scope>
    <source>
        <strain evidence="7">C.B.Clarke</strain>
        <tissue evidence="7">Leaf</tissue>
    </source>
</reference>
<comment type="cofactor">
    <cofactor evidence="1">
        <name>Mg(2+)</name>
        <dbReference type="ChEBI" id="CHEBI:18420"/>
    </cofactor>
</comment>
<dbReference type="InterPro" id="IPR012337">
    <property type="entry name" value="RNaseH-like_sf"/>
</dbReference>
<keyword evidence="8" id="KW-1185">Reference proteome</keyword>
<keyword evidence="3" id="KW-0378">Hydrolase</keyword>
<evidence type="ECO:0000256" key="4">
    <source>
        <dbReference type="ARBA" id="ARBA00022839"/>
    </source>
</evidence>
<sequence length="262" mass="28921">MGELVFFDVETTMPTGAERRCWMLEFGAILVCPKNLVEIGSYCTLIRPVDLSVVAPHRISGITREAVSSAPSFEDVADQIYKIMHGRVWVGHNIRRFDCPRIKEAYADIGRSAPEPIGIIDSLNVLSQGFGRRAGDLKMATLASYFKIGPQKHRSLDDARMNLEVIKHCATVLFLESSLPNILTNNNNNNIGVVTRSKAAATLTCRQEISRKSPPTCTATTHRASPYNTRGLGKVVEKAKDALHGARGSRPLNTLLRHSLLR</sequence>
<evidence type="ECO:0000259" key="6">
    <source>
        <dbReference type="SMART" id="SM00479"/>
    </source>
</evidence>
<name>A0A833QY26_9POAL</name>
<evidence type="ECO:0000256" key="1">
    <source>
        <dbReference type="ARBA" id="ARBA00001946"/>
    </source>
</evidence>
<dbReference type="Gene3D" id="3.30.420.10">
    <property type="entry name" value="Ribonuclease H-like superfamily/Ribonuclease H"/>
    <property type="match status" value="1"/>
</dbReference>
<gene>
    <name evidence="7" type="ORF">FCM35_KLT07111</name>
</gene>
<dbReference type="GO" id="GO:0003676">
    <property type="term" value="F:nucleic acid binding"/>
    <property type="evidence" value="ECO:0007669"/>
    <property type="project" value="InterPro"/>
</dbReference>
<evidence type="ECO:0000313" key="7">
    <source>
        <dbReference type="EMBL" id="KAF3326993.1"/>
    </source>
</evidence>
<keyword evidence="4" id="KW-0540">Nuclease</keyword>
<keyword evidence="4" id="KW-0269">Exonuclease</keyword>
<dbReference type="InterPro" id="IPR036397">
    <property type="entry name" value="RNaseH_sf"/>
</dbReference>
<dbReference type="EMBL" id="SWLB01000017">
    <property type="protein sequence ID" value="KAF3326993.1"/>
    <property type="molecule type" value="Genomic_DNA"/>
</dbReference>
<dbReference type="GO" id="GO:0046872">
    <property type="term" value="F:metal ion binding"/>
    <property type="evidence" value="ECO:0007669"/>
    <property type="project" value="UniProtKB-KW"/>
</dbReference>
<proteinExistence type="predicted"/>
<evidence type="ECO:0000256" key="3">
    <source>
        <dbReference type="ARBA" id="ARBA00022801"/>
    </source>
</evidence>
<protein>
    <submittedName>
        <fullName evidence="7">Protein NEN4</fullName>
    </submittedName>
</protein>
<evidence type="ECO:0000256" key="5">
    <source>
        <dbReference type="ARBA" id="ARBA00022842"/>
    </source>
</evidence>
<dbReference type="AlphaFoldDB" id="A0A833QY26"/>
<dbReference type="OrthoDB" id="2018529at2759"/>
<dbReference type="SMART" id="SM00479">
    <property type="entry name" value="EXOIII"/>
    <property type="match status" value="1"/>
</dbReference>
<feature type="domain" description="Exonuclease" evidence="6">
    <location>
        <begin position="3"/>
        <end position="175"/>
    </location>
</feature>
<dbReference type="Pfam" id="PF00929">
    <property type="entry name" value="RNase_T"/>
    <property type="match status" value="1"/>
</dbReference>
<keyword evidence="5" id="KW-0460">Magnesium</keyword>